<gene>
    <name evidence="1" type="ORF">QPM17_19615</name>
</gene>
<dbReference type="EMBL" id="JASSVS010000013">
    <property type="protein sequence ID" value="MDL0433352.1"/>
    <property type="molecule type" value="Genomic_DNA"/>
</dbReference>
<evidence type="ECO:0000313" key="2">
    <source>
        <dbReference type="Proteomes" id="UP001227964"/>
    </source>
</evidence>
<dbReference type="Proteomes" id="UP001227964">
    <property type="component" value="Unassembled WGS sequence"/>
</dbReference>
<name>A0ABT7IGQ8_9GAMM</name>
<comment type="caution">
    <text evidence="1">The sequence shown here is derived from an EMBL/GenBank/DDBJ whole genome shotgun (WGS) entry which is preliminary data.</text>
</comment>
<dbReference type="RefSeq" id="WP_285393078.1">
    <property type="nucleotide sequence ID" value="NZ_JASSVS010000013.1"/>
</dbReference>
<keyword evidence="2" id="KW-1185">Reference proteome</keyword>
<evidence type="ECO:0008006" key="3">
    <source>
        <dbReference type="Google" id="ProtNLM"/>
    </source>
</evidence>
<evidence type="ECO:0000313" key="1">
    <source>
        <dbReference type="EMBL" id="MDL0433352.1"/>
    </source>
</evidence>
<proteinExistence type="predicted"/>
<accession>A0ABT7IGQ8</accession>
<reference evidence="1 2" key="1">
    <citation type="submission" date="2023-06" db="EMBL/GenBank/DDBJ databases">
        <title>Marinobacter azerbaijanicus a moderately halophilic, isolated from Urmia Lake in Azerbaijan region of Iran.</title>
        <authorList>
            <person name="Sanchez-Porro C."/>
            <person name="Aghdam E.M."/>
            <person name="Saheb S.M."/>
            <person name="Tarhriz V."/>
            <person name="Kazemi E."/>
            <person name="Ammozegar M.A."/>
            <person name="Ventosa A."/>
            <person name="Hejazi M.S."/>
        </authorList>
    </citation>
    <scope>NUCLEOTIDE SEQUENCE [LARGE SCALE GENOMIC DNA]</scope>
    <source>
        <strain evidence="1 2">TBZ242</strain>
    </source>
</reference>
<sequence>MKDGQATLSLEDPYRESADHAAIKIIESIVTHRELVEVLKRMGNAGHKGGYSDLKNNYSKVFVQRLFRLEHARKAENWLSDLYSSEARLVKSGFSFWRT</sequence>
<protein>
    <recommendedName>
        <fullName evidence="3">Tn3 transposase DDE domain-containing protein</fullName>
    </recommendedName>
</protein>
<organism evidence="1 2">
    <name type="scientific">Marinobacter azerbaijanicus</name>
    <dbReference type="NCBI Taxonomy" id="3050455"/>
    <lineage>
        <taxon>Bacteria</taxon>
        <taxon>Pseudomonadati</taxon>
        <taxon>Pseudomonadota</taxon>
        <taxon>Gammaproteobacteria</taxon>
        <taxon>Pseudomonadales</taxon>
        <taxon>Marinobacteraceae</taxon>
        <taxon>Marinobacter</taxon>
    </lineage>
</organism>